<dbReference type="InterPro" id="IPR002252">
    <property type="entry name" value="Glyco_hydro_36"/>
</dbReference>
<name>A0A9D1SX95_9FIRM</name>
<gene>
    <name evidence="3" type="ORF">IAB14_02475</name>
</gene>
<dbReference type="PANTHER" id="PTHR43053:SF3">
    <property type="entry name" value="ALPHA-GALACTOSIDASE C-RELATED"/>
    <property type="match status" value="1"/>
</dbReference>
<evidence type="ECO:0000256" key="2">
    <source>
        <dbReference type="ARBA" id="ARBA00023295"/>
    </source>
</evidence>
<dbReference type="Proteomes" id="UP000886891">
    <property type="component" value="Unassembled WGS sequence"/>
</dbReference>
<organism evidence="3 4">
    <name type="scientific">Candidatus Stercoripulliclostridium merdipullorum</name>
    <dbReference type="NCBI Taxonomy" id="2840952"/>
    <lineage>
        <taxon>Bacteria</taxon>
        <taxon>Bacillati</taxon>
        <taxon>Bacillota</taxon>
        <taxon>Clostridia</taxon>
        <taxon>Eubacteriales</taxon>
        <taxon>Candidatus Stercoripulliclostridium</taxon>
    </lineage>
</organism>
<keyword evidence="1" id="KW-0378">Hydrolase</keyword>
<reference evidence="3" key="1">
    <citation type="submission" date="2020-10" db="EMBL/GenBank/DDBJ databases">
        <authorList>
            <person name="Gilroy R."/>
        </authorList>
    </citation>
    <scope>NUCLEOTIDE SEQUENCE</scope>
    <source>
        <strain evidence="3">23406</strain>
    </source>
</reference>
<reference evidence="3" key="2">
    <citation type="journal article" date="2021" name="PeerJ">
        <title>Extensive microbial diversity within the chicken gut microbiome revealed by metagenomics and culture.</title>
        <authorList>
            <person name="Gilroy R."/>
            <person name="Ravi A."/>
            <person name="Getino M."/>
            <person name="Pursley I."/>
            <person name="Horton D.L."/>
            <person name="Alikhan N.F."/>
            <person name="Baker D."/>
            <person name="Gharbi K."/>
            <person name="Hall N."/>
            <person name="Watson M."/>
            <person name="Adriaenssens E.M."/>
            <person name="Foster-Nyarko E."/>
            <person name="Jarju S."/>
            <person name="Secka A."/>
            <person name="Antonio M."/>
            <person name="Oren A."/>
            <person name="Chaudhuri R.R."/>
            <person name="La Ragione R."/>
            <person name="Hildebrand F."/>
            <person name="Pallen M.J."/>
        </authorList>
    </citation>
    <scope>NUCLEOTIDE SEQUENCE</scope>
    <source>
        <strain evidence="3">23406</strain>
    </source>
</reference>
<dbReference type="GO" id="GO:0016052">
    <property type="term" value="P:carbohydrate catabolic process"/>
    <property type="evidence" value="ECO:0007669"/>
    <property type="project" value="InterPro"/>
</dbReference>
<evidence type="ECO:0000256" key="1">
    <source>
        <dbReference type="ARBA" id="ARBA00022801"/>
    </source>
</evidence>
<dbReference type="Pfam" id="PF02065">
    <property type="entry name" value="Melibiase"/>
    <property type="match status" value="1"/>
</dbReference>
<proteinExistence type="predicted"/>
<dbReference type="GO" id="GO:0004557">
    <property type="term" value="F:alpha-galactosidase activity"/>
    <property type="evidence" value="ECO:0007669"/>
    <property type="project" value="InterPro"/>
</dbReference>
<dbReference type="AlphaFoldDB" id="A0A9D1SX95"/>
<sequence length="549" mass="63012">MKESKLYIKYRVGGEVFVEDLYQTTHYYLETVAGSDSLVVRLIPRTELELIDFELRYNKDYGTDVRFFANGYQAWTTSKEYASDQKIPSYFKLADISEASRKLISISGDYLFNPPANKPGIFSSYTYCYIRHENEFQLYGSRSERTGFTIFKTDMKAGTFTIKKDVEGLKVNAPVVLLDVVTFTGSYDEVFDAYFGLLDLPAPRIDHLSGYTSWYNYFQKIDESIILRDLEGLTRVKQSANIFQIDDGYETFVGDWLDPSPKFPRGMKYVADRIHEKGLLAGIWLAPFNAQKVSRIANEHPEWLITDNQTGKPLLGCAGWGGAYTLDIYNAEARAYIKNVFDVVLNDWGYDMVKLDFLYSQCMQPRYGKSRGMIMCEAMEFLRECVGDKLILGCGVPLGAAFGYVDACRISCDVDLVYRGKYYNKLRINHEIPSAQNAINNTVFRRHLNGRAFLNDPDVFFLRNYNLKFSEEQKLLLAKINHLFGSVLFVSDDVGRYGEKELELVCKTFKKSNAIILSVDLEDNDYFVIRYLEDGEKKELVFNLKTGTK</sequence>
<evidence type="ECO:0000313" key="4">
    <source>
        <dbReference type="Proteomes" id="UP000886891"/>
    </source>
</evidence>
<dbReference type="CDD" id="cd14791">
    <property type="entry name" value="GH36"/>
    <property type="match status" value="1"/>
</dbReference>
<dbReference type="InterPro" id="IPR017853">
    <property type="entry name" value="GH"/>
</dbReference>
<dbReference type="InterPro" id="IPR050985">
    <property type="entry name" value="Alpha-glycosidase_related"/>
</dbReference>
<evidence type="ECO:0000313" key="3">
    <source>
        <dbReference type="EMBL" id="HIU99963.1"/>
    </source>
</evidence>
<dbReference type="SUPFAM" id="SSF51445">
    <property type="entry name" value="(Trans)glycosidases"/>
    <property type="match status" value="1"/>
</dbReference>
<accession>A0A9D1SX95</accession>
<dbReference type="PANTHER" id="PTHR43053">
    <property type="entry name" value="GLYCOSIDASE FAMILY 31"/>
    <property type="match status" value="1"/>
</dbReference>
<keyword evidence="2" id="KW-0326">Glycosidase</keyword>
<dbReference type="Gene3D" id="3.20.20.70">
    <property type="entry name" value="Aldolase class I"/>
    <property type="match status" value="1"/>
</dbReference>
<dbReference type="EMBL" id="DVOH01000017">
    <property type="protein sequence ID" value="HIU99963.1"/>
    <property type="molecule type" value="Genomic_DNA"/>
</dbReference>
<protein>
    <submittedName>
        <fullName evidence="3">Alpha-galactosidase</fullName>
    </submittedName>
</protein>
<dbReference type="InterPro" id="IPR013785">
    <property type="entry name" value="Aldolase_TIM"/>
</dbReference>
<comment type="caution">
    <text evidence="3">The sequence shown here is derived from an EMBL/GenBank/DDBJ whole genome shotgun (WGS) entry which is preliminary data.</text>
</comment>